<protein>
    <submittedName>
        <fullName evidence="1">Uncharacterized protein</fullName>
    </submittedName>
</protein>
<dbReference type="AlphaFoldDB" id="A0AAI8C977"/>
<evidence type="ECO:0000313" key="2">
    <source>
        <dbReference type="Proteomes" id="UP000069030"/>
    </source>
</evidence>
<dbReference type="Proteomes" id="UP000069030">
    <property type="component" value="Chromosome"/>
</dbReference>
<organism evidence="1 2">
    <name type="scientific">Myroides odoratimimus</name>
    <dbReference type="NCBI Taxonomy" id="76832"/>
    <lineage>
        <taxon>Bacteria</taxon>
        <taxon>Pseudomonadati</taxon>
        <taxon>Bacteroidota</taxon>
        <taxon>Flavobacteriia</taxon>
        <taxon>Flavobacteriales</taxon>
        <taxon>Flavobacteriaceae</taxon>
        <taxon>Myroides</taxon>
    </lineage>
</organism>
<reference evidence="1 2" key="1">
    <citation type="journal article" date="2016" name="J. Zhejiang Univ. Sci. B">
        <title>Antibiotic resistance mechanisms of Myroides sp.</title>
        <authorList>
            <person name="Hu S."/>
            <person name="Yuan S."/>
            <person name="Qu H."/>
            <person name="Jiang T."/>
            <person name="Zhou Y."/>
            <person name="Wang M."/>
            <person name="Ming D."/>
        </authorList>
    </citation>
    <scope>NUCLEOTIDE SEQUENCE [LARGE SCALE GENOMIC DNA]</scope>
    <source>
        <strain evidence="1 2">PR63039</strain>
    </source>
</reference>
<sequence>MIEVLAFTYLLDNEKEILDLKDSFQQDEYFIKLELIKIDKSLLIECDKEVLEALKKTRHKWLLQLLKNRKDIETANKILAILMLLNRESCK</sequence>
<gene>
    <name evidence="1" type="ORF">AS202_03305</name>
</gene>
<evidence type="ECO:0000313" key="1">
    <source>
        <dbReference type="EMBL" id="ALU28271.1"/>
    </source>
</evidence>
<name>A0AAI8C977_9FLAO</name>
<proteinExistence type="predicted"/>
<dbReference type="EMBL" id="CP013690">
    <property type="protein sequence ID" value="ALU28271.1"/>
    <property type="molecule type" value="Genomic_DNA"/>
</dbReference>
<dbReference type="KEGG" id="mod:AS202_03305"/>
<accession>A0AAI8C977</accession>